<dbReference type="Pfam" id="PF11625">
    <property type="entry name" value="DUF3253"/>
    <property type="match status" value="1"/>
</dbReference>
<protein>
    <submittedName>
        <fullName evidence="1">DUF3253 domain-containing protein</fullName>
    </submittedName>
</protein>
<dbReference type="Gene3D" id="1.10.10.10">
    <property type="entry name" value="Winged helix-like DNA-binding domain superfamily/Winged helix DNA-binding domain"/>
    <property type="match status" value="1"/>
</dbReference>
<dbReference type="RefSeq" id="WP_144335318.1">
    <property type="nucleotide sequence ID" value="NZ_VJWA01000002.1"/>
</dbReference>
<evidence type="ECO:0000313" key="2">
    <source>
        <dbReference type="Proteomes" id="UP000317894"/>
    </source>
</evidence>
<name>A0A552UAD0_9SPHN</name>
<dbReference type="InterPro" id="IPR036388">
    <property type="entry name" value="WH-like_DNA-bd_sf"/>
</dbReference>
<sequence>MTTARDATLALLGQRAADATICPSEVARALDADDWRGTMPAVHAAIDLLVAEGLVRLSWKGEMLAARAGPYRIRRA</sequence>
<dbReference type="AlphaFoldDB" id="A0A552UAD0"/>
<accession>A0A552UAD0</accession>
<dbReference type="SUPFAM" id="SSF46785">
    <property type="entry name" value="Winged helix' DNA-binding domain"/>
    <property type="match status" value="1"/>
</dbReference>
<dbReference type="InterPro" id="IPR021660">
    <property type="entry name" value="DUF3253"/>
</dbReference>
<proteinExistence type="predicted"/>
<organism evidence="1 2">
    <name type="scientific">Glacieibacterium frigidum</name>
    <dbReference type="NCBI Taxonomy" id="2593303"/>
    <lineage>
        <taxon>Bacteria</taxon>
        <taxon>Pseudomonadati</taxon>
        <taxon>Pseudomonadota</taxon>
        <taxon>Alphaproteobacteria</taxon>
        <taxon>Sphingomonadales</taxon>
        <taxon>Sphingosinicellaceae</taxon>
        <taxon>Glacieibacterium</taxon>
    </lineage>
</organism>
<dbReference type="OrthoDB" id="34459at2"/>
<gene>
    <name evidence="1" type="ORF">FMM06_16035</name>
</gene>
<comment type="caution">
    <text evidence="1">The sequence shown here is derived from an EMBL/GenBank/DDBJ whole genome shotgun (WGS) entry which is preliminary data.</text>
</comment>
<dbReference type="EMBL" id="VJWA01000002">
    <property type="protein sequence ID" value="TRW15149.1"/>
    <property type="molecule type" value="Genomic_DNA"/>
</dbReference>
<evidence type="ECO:0000313" key="1">
    <source>
        <dbReference type="EMBL" id="TRW15149.1"/>
    </source>
</evidence>
<reference evidence="1 2" key="1">
    <citation type="submission" date="2019-07" db="EMBL/GenBank/DDBJ databases">
        <title>Novel species isolated from glacier.</title>
        <authorList>
            <person name="Liu Q."/>
            <person name="Xin Y.-H."/>
        </authorList>
    </citation>
    <scope>NUCLEOTIDE SEQUENCE [LARGE SCALE GENOMIC DNA]</scope>
    <source>
        <strain evidence="1 2">LB1R16</strain>
    </source>
</reference>
<dbReference type="InterPro" id="IPR036390">
    <property type="entry name" value="WH_DNA-bd_sf"/>
</dbReference>
<keyword evidence="2" id="KW-1185">Reference proteome</keyword>
<dbReference type="Proteomes" id="UP000317894">
    <property type="component" value="Unassembled WGS sequence"/>
</dbReference>